<evidence type="ECO:0000256" key="2">
    <source>
        <dbReference type="ARBA" id="ARBA00023125"/>
    </source>
</evidence>
<evidence type="ECO:0000256" key="1">
    <source>
        <dbReference type="ARBA" id="ARBA00023015"/>
    </source>
</evidence>
<organism evidence="6 7">
    <name type="scientific">Gordonia soli NBRC 108243</name>
    <dbReference type="NCBI Taxonomy" id="1223545"/>
    <lineage>
        <taxon>Bacteria</taxon>
        <taxon>Bacillati</taxon>
        <taxon>Actinomycetota</taxon>
        <taxon>Actinomycetes</taxon>
        <taxon>Mycobacteriales</taxon>
        <taxon>Gordoniaceae</taxon>
        <taxon>Gordonia</taxon>
    </lineage>
</organism>
<dbReference type="PANTHER" id="PTHR30055">
    <property type="entry name" value="HTH-TYPE TRANSCRIPTIONAL REGULATOR RUTR"/>
    <property type="match status" value="1"/>
</dbReference>
<accession>M0QGY6</accession>
<dbReference type="AlphaFoldDB" id="M0QGY6"/>
<dbReference type="eggNOG" id="COG1309">
    <property type="taxonomic scope" value="Bacteria"/>
</dbReference>
<dbReference type="GO" id="GO:0003700">
    <property type="term" value="F:DNA-binding transcription factor activity"/>
    <property type="evidence" value="ECO:0007669"/>
    <property type="project" value="TreeGrafter"/>
</dbReference>
<evidence type="ECO:0000259" key="5">
    <source>
        <dbReference type="PROSITE" id="PS50977"/>
    </source>
</evidence>
<comment type="caution">
    <text evidence="6">The sequence shown here is derived from an EMBL/GenBank/DDBJ whole genome shotgun (WGS) entry which is preliminary data.</text>
</comment>
<dbReference type="OrthoDB" id="3218408at2"/>
<keyword evidence="2 4" id="KW-0238">DNA-binding</keyword>
<protein>
    <submittedName>
        <fullName evidence="6">Putative TetR family transcriptional regulator</fullName>
    </submittedName>
</protein>
<dbReference type="Gene3D" id="1.10.357.10">
    <property type="entry name" value="Tetracycline Repressor, domain 2"/>
    <property type="match status" value="1"/>
</dbReference>
<sequence>MPRNARTPRDRWVDEALSALAEGGPDAVRIEALARRLGVTKGGFYGYFDDRGALLDAALDRWERDSVDDVLAAIERTGGDLREQAVLAGQLTFADDLLPVDLAVREWARRDDEVARRLRHVDERRMGLLRTALADDSRSEDELEAWCLIAFCVAIGNGLLRAEHPRHTRDEVMATVRRLVVGEG</sequence>
<evidence type="ECO:0000313" key="6">
    <source>
        <dbReference type="EMBL" id="GAC67704.1"/>
    </source>
</evidence>
<evidence type="ECO:0000256" key="3">
    <source>
        <dbReference type="ARBA" id="ARBA00023163"/>
    </source>
</evidence>
<dbReference type="PROSITE" id="PS50977">
    <property type="entry name" value="HTH_TETR_2"/>
    <property type="match status" value="1"/>
</dbReference>
<evidence type="ECO:0000313" key="7">
    <source>
        <dbReference type="Proteomes" id="UP000011666"/>
    </source>
</evidence>
<keyword evidence="1" id="KW-0805">Transcription regulation</keyword>
<feature type="domain" description="HTH tetR-type" evidence="5">
    <location>
        <begin position="6"/>
        <end position="66"/>
    </location>
</feature>
<evidence type="ECO:0000256" key="4">
    <source>
        <dbReference type="PROSITE-ProRule" id="PRU00335"/>
    </source>
</evidence>
<dbReference type="GO" id="GO:0000976">
    <property type="term" value="F:transcription cis-regulatory region binding"/>
    <property type="evidence" value="ECO:0007669"/>
    <property type="project" value="TreeGrafter"/>
</dbReference>
<reference evidence="6 7" key="1">
    <citation type="submission" date="2013-01" db="EMBL/GenBank/DDBJ databases">
        <title>Whole genome shotgun sequence of Gordonia soli NBRC 108243.</title>
        <authorList>
            <person name="Isaki-Nakamura S."/>
            <person name="Hosoyama A."/>
            <person name="Tsuchikane K."/>
            <person name="Ando Y."/>
            <person name="Baba S."/>
            <person name="Ohji S."/>
            <person name="Hamada M."/>
            <person name="Tamura T."/>
            <person name="Yamazoe A."/>
            <person name="Yamazaki S."/>
            <person name="Fujita N."/>
        </authorList>
    </citation>
    <scope>NUCLEOTIDE SEQUENCE [LARGE SCALE GENOMIC DNA]</scope>
    <source>
        <strain evidence="6 7">NBRC 108243</strain>
    </source>
</reference>
<dbReference type="SUPFAM" id="SSF46689">
    <property type="entry name" value="Homeodomain-like"/>
    <property type="match status" value="1"/>
</dbReference>
<dbReference type="EMBL" id="BANX01000009">
    <property type="protein sequence ID" value="GAC67704.1"/>
    <property type="molecule type" value="Genomic_DNA"/>
</dbReference>
<dbReference type="Pfam" id="PF00440">
    <property type="entry name" value="TetR_N"/>
    <property type="match status" value="1"/>
</dbReference>
<keyword evidence="7" id="KW-1185">Reference proteome</keyword>
<dbReference type="PANTHER" id="PTHR30055:SF234">
    <property type="entry name" value="HTH-TYPE TRANSCRIPTIONAL REGULATOR BETI"/>
    <property type="match status" value="1"/>
</dbReference>
<proteinExistence type="predicted"/>
<dbReference type="Proteomes" id="UP000011666">
    <property type="component" value="Unassembled WGS sequence"/>
</dbReference>
<dbReference type="InterPro" id="IPR001647">
    <property type="entry name" value="HTH_TetR"/>
</dbReference>
<gene>
    <name evidence="6" type="ORF">GS4_09_00180</name>
</gene>
<dbReference type="InterPro" id="IPR009057">
    <property type="entry name" value="Homeodomain-like_sf"/>
</dbReference>
<dbReference type="RefSeq" id="WP_007619155.1">
    <property type="nucleotide sequence ID" value="NZ_BANX01000009.1"/>
</dbReference>
<name>M0QGY6_9ACTN</name>
<dbReference type="InterPro" id="IPR050109">
    <property type="entry name" value="HTH-type_TetR-like_transc_reg"/>
</dbReference>
<feature type="DNA-binding region" description="H-T-H motif" evidence="4">
    <location>
        <begin position="29"/>
        <end position="48"/>
    </location>
</feature>
<keyword evidence="3" id="KW-0804">Transcription</keyword>